<keyword evidence="3" id="KW-1185">Reference proteome</keyword>
<evidence type="ECO:0000313" key="3">
    <source>
        <dbReference type="Proteomes" id="UP001193035"/>
    </source>
</evidence>
<name>A0ABY2WVV3_9RHOB</name>
<sequence>MRLRLALQLIPALLLGGAAYGVDVRSATHLGSFAWHHDAEWFGGWSGLELSDDGQSMTVLSDRARIATARIPRVDGRIAAVEDLRHWPVRSSGNSDLQGRAGDSEGLAIAPDGTIYISFEAVPRVARYAAMGGPAEVLPRAAAFRDQPINGSLEALAMDGQGRLYTMSETARSPDGRIPVHRWDGRSWTTPFTLPERGGFAPVAADFGPDGRLYVLERAATLIAFRSRLRRWEVTEDGVGGEETLFATPHGRHDNLEGLSVWRDAEGALRATMVSDDNFFGLQRTELVEYALPD</sequence>
<protein>
    <submittedName>
        <fullName evidence="2">Esterase-like activity of phytase family protein</fullName>
    </submittedName>
</protein>
<dbReference type="InterPro" id="IPR014567">
    <property type="entry name" value="UCP031900"/>
</dbReference>
<dbReference type="Gene3D" id="2.120.10.30">
    <property type="entry name" value="TolB, C-terminal domain"/>
    <property type="match status" value="1"/>
</dbReference>
<organism evidence="2 3">
    <name type="scientific">Ruegeria sediminis</name>
    <dbReference type="NCBI Taxonomy" id="2583820"/>
    <lineage>
        <taxon>Bacteria</taxon>
        <taxon>Pseudomonadati</taxon>
        <taxon>Pseudomonadota</taxon>
        <taxon>Alphaproteobacteria</taxon>
        <taxon>Rhodobacterales</taxon>
        <taxon>Roseobacteraceae</taxon>
        <taxon>Ruegeria</taxon>
    </lineage>
</organism>
<evidence type="ECO:0000313" key="2">
    <source>
        <dbReference type="EMBL" id="TMV06883.1"/>
    </source>
</evidence>
<proteinExistence type="predicted"/>
<dbReference type="SUPFAM" id="SSF101898">
    <property type="entry name" value="NHL repeat"/>
    <property type="match status" value="1"/>
</dbReference>
<dbReference type="InterPro" id="IPR011042">
    <property type="entry name" value="6-blade_b-propeller_TolB-like"/>
</dbReference>
<dbReference type="Proteomes" id="UP001193035">
    <property type="component" value="Unassembled WGS sequence"/>
</dbReference>
<accession>A0ABY2WVV3</accession>
<dbReference type="EMBL" id="VCPD01000004">
    <property type="protein sequence ID" value="TMV06883.1"/>
    <property type="molecule type" value="Genomic_DNA"/>
</dbReference>
<reference evidence="2 3" key="1">
    <citation type="submission" date="2019-05" db="EMBL/GenBank/DDBJ databases">
        <title>Ruegeria sp. nov., isolated from tidal flat.</title>
        <authorList>
            <person name="Kim W."/>
        </authorList>
    </citation>
    <scope>NUCLEOTIDE SEQUENCE [LARGE SCALE GENOMIC DNA]</scope>
    <source>
        <strain evidence="2 3">CAU 1488</strain>
    </source>
</reference>
<gene>
    <name evidence="2" type="ORF">FGK63_12230</name>
</gene>
<feature type="domain" description="Phytase-like" evidence="1">
    <location>
        <begin position="41"/>
        <end position="279"/>
    </location>
</feature>
<dbReference type="PIRSF" id="PIRSF031900">
    <property type="entry name" value="UCP031900"/>
    <property type="match status" value="1"/>
</dbReference>
<comment type="caution">
    <text evidence="2">The sequence shown here is derived from an EMBL/GenBank/DDBJ whole genome shotgun (WGS) entry which is preliminary data.</text>
</comment>
<dbReference type="InterPro" id="IPR027372">
    <property type="entry name" value="Phytase-like_dom"/>
</dbReference>
<evidence type="ECO:0000259" key="1">
    <source>
        <dbReference type="Pfam" id="PF13449"/>
    </source>
</evidence>
<dbReference type="RefSeq" id="WP_138842607.1">
    <property type="nucleotide sequence ID" value="NZ_VCPD01000004.1"/>
</dbReference>
<dbReference type="Pfam" id="PF13449">
    <property type="entry name" value="Phytase-like"/>
    <property type="match status" value="1"/>
</dbReference>